<feature type="transmembrane region" description="Helical" evidence="1">
    <location>
        <begin position="231"/>
        <end position="254"/>
    </location>
</feature>
<name>A0A4Z0GVC5_9BACI</name>
<comment type="caution">
    <text evidence="2">The sequence shown here is derived from an EMBL/GenBank/DDBJ whole genome shotgun (WGS) entry which is preliminary data.</text>
</comment>
<accession>A0A4Z0GVC5</accession>
<reference evidence="2 3" key="1">
    <citation type="journal article" date="2003" name="Int. J. Syst. Evol. Microbiol.">
        <title>Halobacillus salinus sp. nov., isolated from a salt lake on the coast of the East Sea in Korea.</title>
        <authorList>
            <person name="Yoon J.H."/>
            <person name="Kang K.H."/>
            <person name="Park Y.H."/>
        </authorList>
    </citation>
    <scope>NUCLEOTIDE SEQUENCE [LARGE SCALE GENOMIC DNA]</scope>
    <source>
        <strain evidence="2 3">HSL-3</strain>
    </source>
</reference>
<dbReference type="AlphaFoldDB" id="A0A4Z0GVC5"/>
<evidence type="ECO:0000313" key="2">
    <source>
        <dbReference type="EMBL" id="TGB01673.1"/>
    </source>
</evidence>
<feature type="transmembrane region" description="Helical" evidence="1">
    <location>
        <begin position="82"/>
        <end position="104"/>
    </location>
</feature>
<dbReference type="STRING" id="192814.GCA_900166575_03138"/>
<evidence type="ECO:0000256" key="1">
    <source>
        <dbReference type="SAM" id="Phobius"/>
    </source>
</evidence>
<evidence type="ECO:0000313" key="3">
    <source>
        <dbReference type="Proteomes" id="UP000297982"/>
    </source>
</evidence>
<keyword evidence="1" id="KW-1133">Transmembrane helix</keyword>
<feature type="transmembrane region" description="Helical" evidence="1">
    <location>
        <begin position="137"/>
        <end position="156"/>
    </location>
</feature>
<dbReference type="OrthoDB" id="2448863at2"/>
<dbReference type="RefSeq" id="WP_079477998.1">
    <property type="nucleotide sequence ID" value="NZ_FVYZ01000003.1"/>
</dbReference>
<dbReference type="EMBL" id="SRJC01000005">
    <property type="protein sequence ID" value="TGB01673.1"/>
    <property type="molecule type" value="Genomic_DNA"/>
</dbReference>
<gene>
    <name evidence="2" type="ORF">E4663_16085</name>
</gene>
<protein>
    <submittedName>
        <fullName evidence="2">Uncharacterized protein</fullName>
    </submittedName>
</protein>
<keyword evidence="3" id="KW-1185">Reference proteome</keyword>
<sequence>MICVHCQYEQEAGNYCNVCGTPFYDSLMVPEDGPVYEVLDAAEPRSEFRSTRHEKDKIPFSTYLKEHLKQPGKGFAAEEDMFTYGLMVIVFYMFAFALSFYFLANKLYTIMLGGLATLFTETGYQQSLPFLNLTSTILFFIALFTFSTLFCLYVAAKWMGEGLSVRLLVAQFGSVILPFTLVNILALCFGLAGAGGLTLFTTGVSLFFLIAIMPALLIYHRGMRSSRTLNIVYWSIGTTGASMLISYLIIRYFIIDFVKQLQDVAPFL</sequence>
<keyword evidence="1" id="KW-0812">Transmembrane</keyword>
<feature type="transmembrane region" description="Helical" evidence="1">
    <location>
        <begin position="198"/>
        <end position="219"/>
    </location>
</feature>
<dbReference type="Proteomes" id="UP000297982">
    <property type="component" value="Unassembled WGS sequence"/>
</dbReference>
<feature type="transmembrane region" description="Helical" evidence="1">
    <location>
        <begin position="168"/>
        <end position="192"/>
    </location>
</feature>
<keyword evidence="1" id="KW-0472">Membrane</keyword>
<organism evidence="2 3">
    <name type="scientific">Halobacillus salinus</name>
    <dbReference type="NCBI Taxonomy" id="192814"/>
    <lineage>
        <taxon>Bacteria</taxon>
        <taxon>Bacillati</taxon>
        <taxon>Bacillota</taxon>
        <taxon>Bacilli</taxon>
        <taxon>Bacillales</taxon>
        <taxon>Bacillaceae</taxon>
        <taxon>Halobacillus</taxon>
    </lineage>
</organism>
<proteinExistence type="predicted"/>